<name>A0A1W1EIZ1_9ZZZZ</name>
<reference evidence="2" key="1">
    <citation type="submission" date="2016-10" db="EMBL/GenBank/DDBJ databases">
        <authorList>
            <person name="de Groot N.N."/>
        </authorList>
    </citation>
    <scope>NUCLEOTIDE SEQUENCE</scope>
</reference>
<dbReference type="EMBL" id="FRYL01000021">
    <property type="protein sequence ID" value="SHO80810.1"/>
    <property type="molecule type" value="Genomic_DNA"/>
</dbReference>
<accession>A0A1W1EIZ1</accession>
<dbReference type="Pfam" id="PF10006">
    <property type="entry name" value="DUF2249"/>
    <property type="match status" value="1"/>
</dbReference>
<evidence type="ECO:0000259" key="1">
    <source>
        <dbReference type="Pfam" id="PF10006"/>
    </source>
</evidence>
<protein>
    <recommendedName>
        <fullName evidence="1">DUF2249 domain-containing protein</fullName>
    </recommendedName>
</protein>
<dbReference type="AlphaFoldDB" id="A0A1W1EIZ1"/>
<gene>
    <name evidence="2" type="ORF">MNB_SV-15-459</name>
</gene>
<evidence type="ECO:0000313" key="2">
    <source>
        <dbReference type="EMBL" id="SHO80810.1"/>
    </source>
</evidence>
<sequence>MSLIPEQAEQIEVNGATVPFYKYEKDGLVHYQFDSSLTGHPEPMVNAMSGLQLIKNNEKLVMINSKAPMGLFPKIQADFDFEYREIDGGKFEITFTKKSEGDAETDFTDTACSGS</sequence>
<feature type="domain" description="DUF2249" evidence="1">
    <location>
        <begin position="39"/>
        <end position="97"/>
    </location>
</feature>
<dbReference type="InterPro" id="IPR018720">
    <property type="entry name" value="DUF2249"/>
</dbReference>
<organism evidence="2">
    <name type="scientific">hydrothermal vent metagenome</name>
    <dbReference type="NCBI Taxonomy" id="652676"/>
    <lineage>
        <taxon>unclassified sequences</taxon>
        <taxon>metagenomes</taxon>
        <taxon>ecological metagenomes</taxon>
    </lineage>
</organism>
<proteinExistence type="predicted"/>